<dbReference type="OMA" id="PHTRHPN"/>
<dbReference type="GeneID" id="108673136"/>
<protein>
    <submittedName>
        <fullName evidence="3">Uncharacterized protein LOC108673136</fullName>
    </submittedName>
</protein>
<dbReference type="KEGG" id="hazt:108673136"/>
<gene>
    <name evidence="3" type="primary">LOC108673136</name>
</gene>
<feature type="region of interest" description="Disordered" evidence="1">
    <location>
        <begin position="914"/>
        <end position="968"/>
    </location>
</feature>
<feature type="region of interest" description="Disordered" evidence="1">
    <location>
        <begin position="1213"/>
        <end position="1248"/>
    </location>
</feature>
<feature type="region of interest" description="Disordered" evidence="1">
    <location>
        <begin position="444"/>
        <end position="519"/>
    </location>
</feature>
<organism evidence="2 3">
    <name type="scientific">Hyalella azteca</name>
    <name type="common">Amphipod</name>
    <dbReference type="NCBI Taxonomy" id="294128"/>
    <lineage>
        <taxon>Eukaryota</taxon>
        <taxon>Metazoa</taxon>
        <taxon>Ecdysozoa</taxon>
        <taxon>Arthropoda</taxon>
        <taxon>Crustacea</taxon>
        <taxon>Multicrustacea</taxon>
        <taxon>Malacostraca</taxon>
        <taxon>Eumalacostraca</taxon>
        <taxon>Peracarida</taxon>
        <taxon>Amphipoda</taxon>
        <taxon>Senticaudata</taxon>
        <taxon>Talitrida</taxon>
        <taxon>Talitroidea</taxon>
        <taxon>Hyalellidae</taxon>
        <taxon>Hyalella</taxon>
    </lineage>
</organism>
<evidence type="ECO:0000256" key="1">
    <source>
        <dbReference type="SAM" id="MobiDB-lite"/>
    </source>
</evidence>
<evidence type="ECO:0000313" key="3">
    <source>
        <dbReference type="RefSeq" id="XP_047737190.1"/>
    </source>
</evidence>
<feature type="compositionally biased region" description="Low complexity" evidence="1">
    <location>
        <begin position="1457"/>
        <end position="1482"/>
    </location>
</feature>
<proteinExistence type="predicted"/>
<feature type="compositionally biased region" description="Polar residues" evidence="1">
    <location>
        <begin position="456"/>
        <end position="472"/>
    </location>
</feature>
<dbReference type="OrthoDB" id="43807at2759"/>
<dbReference type="Pfam" id="PF24917">
    <property type="entry name" value="BLTP3A_B"/>
    <property type="match status" value="3"/>
</dbReference>
<feature type="compositionally biased region" description="Low complexity" evidence="1">
    <location>
        <begin position="497"/>
        <end position="508"/>
    </location>
</feature>
<feature type="compositionally biased region" description="Polar residues" evidence="1">
    <location>
        <begin position="509"/>
        <end position="519"/>
    </location>
</feature>
<feature type="region of interest" description="Disordered" evidence="1">
    <location>
        <begin position="1301"/>
        <end position="1345"/>
    </location>
</feature>
<accession>A0A979FJM1</accession>
<feature type="compositionally biased region" description="Polar residues" evidence="1">
    <location>
        <begin position="958"/>
        <end position="968"/>
    </location>
</feature>
<dbReference type="RefSeq" id="XP_047737190.1">
    <property type="nucleotide sequence ID" value="XM_047881234.1"/>
</dbReference>
<feature type="region of interest" description="Disordered" evidence="1">
    <location>
        <begin position="542"/>
        <end position="592"/>
    </location>
</feature>
<reference evidence="3" key="1">
    <citation type="submission" date="2025-08" db="UniProtKB">
        <authorList>
            <consortium name="RefSeq"/>
        </authorList>
    </citation>
    <scope>IDENTIFICATION</scope>
    <source>
        <tissue evidence="3">Whole organism</tissue>
    </source>
</reference>
<feature type="compositionally biased region" description="Basic and acidic residues" evidence="1">
    <location>
        <begin position="1312"/>
        <end position="1325"/>
    </location>
</feature>
<evidence type="ECO:0000313" key="2">
    <source>
        <dbReference type="Proteomes" id="UP000694843"/>
    </source>
</evidence>
<keyword evidence="2" id="KW-1185">Reference proteome</keyword>
<name>A0A979FJM1_HYAAZ</name>
<feature type="compositionally biased region" description="Low complexity" evidence="1">
    <location>
        <begin position="581"/>
        <end position="592"/>
    </location>
</feature>
<dbReference type="PANTHER" id="PTHR22774:SF11">
    <property type="entry name" value="CHOREIN N-TERMINAL DOMAIN-CONTAINING PROTEIN"/>
    <property type="match status" value="1"/>
</dbReference>
<feature type="compositionally biased region" description="Basic and acidic residues" evidence="1">
    <location>
        <begin position="948"/>
        <end position="957"/>
    </location>
</feature>
<dbReference type="PANTHER" id="PTHR22774">
    <property type="entry name" value="CHOREIN N-TERMINAL DOMAIN-CONTAINING PROTEIN"/>
    <property type="match status" value="1"/>
</dbReference>
<feature type="region of interest" description="Disordered" evidence="1">
    <location>
        <begin position="1456"/>
        <end position="1482"/>
    </location>
</feature>
<dbReference type="InterPro" id="IPR026728">
    <property type="entry name" value="BLTP3A/B"/>
</dbReference>
<feature type="compositionally biased region" description="Polar residues" evidence="1">
    <location>
        <begin position="561"/>
        <end position="576"/>
    </location>
</feature>
<sequence>MAGLIKNQILKHLSKFAKNLNAESINVSTLKGEGDLKNLELNEQVLTDLLELPTWLRLTRASVNRVSVKIQWTKLKSVPIHLSLDEVVVAVETCEELRPHTTGLAPPSHTSGGHYGFSEKVVDGLTVTVNSVRVTFKSAVFSALFQLSWQSLRVEATSNEAGQGSHLAPLRLLTNACHCRLTIKKKLADFYSQQQTSSASSFSQQQQQPGRAAGPSVFHKFDVIETSYHLVCERIDLYLCDDPGSGRSSHPQLASGASLQFAINHLRVDYYPYHLAAGGRCHWVRYNDCGPQQLAAGALAHFRALLVDALSGSRGPHAPLARAPPLATPLQDPGAQAAVGAASGHVRALVATQLRKLMSSVCVVSIKDFVLYRVTTSTRRLPPKQFISSDKERLCLPTTTSCVHLEFSSYYFPGDGDFPGEFSSYYFPGDGDFPGELSSYYFPGDGDFPVPPPHKTPQQLFTPHKTPQQLFTPTVPPPHKIPHQPFTPQCHPHTRHPNNSSPHSPTPTQDTPTTLHPTQDTQQLFTPHKTPQQLFTPHKTPQQLFTPHKTHNNFLPHTRHPNNSSPHTRHPNNSSPHTRHTTTFYPTQDTPTTLHPTVVLEASTEPVTGHQKDRPRGLQVQASRVTLSNCRPPDPSAPGSLAALGATLEAAQTTGQLFFASDFPARADDFLPVACKFVRHAMGEDNIRPAPRCASDAAVYEAVSRLSRESLWTEARDLLFLHCDPLWVEFTGTPSFRQRPLPFVDAFPLSVWIHLKMPGIKDGVPIKPGVVDEYSPVNGEPRPINSGLLPATDTSVPASVRNASAQVKREKSVGRKEAACNVLVHCHSLISCQLNHFQLLFLMRQLDMLTELSAFLTSDTRVIYDGAAADRPWVREIEDSLVVSAIVPQLDLTFVIPPLHPAKDSMHDMEGFVPDSSSTVGEELDSLKEMRGSASDHSLSAKAAAALETRDGTETELPKSQSDGHLSGAKTISTTQAMVKEPVASGYSQLPQVNLISPSTPSAAPSSLNANHGAASNSIQDNLNIISFTSMKKGFSSLMTSLETTVKTSPDDISDTISIQSDISSDSENFVLLNLENNHLAGAERSDSGLGVEAAFRGLDRTSADSAPVEVATEAFEETTPSEDLSEITSTFRRKGNVALVNVQLSGLQFIQEAEGFDSVIKIEAQRLHVMDCNAVPYEEFQSKFSSRSKGWHDCFPSDQNCTFRIRLDTRAATPSQEPPDGDHHTAAPDVPPPAQCAANNSAASKALPRPSIGPFSFAHSNLKKSLDQFDETDALNLWKKCTSYSPKLAHMFPKWTRRSCDGPAAQAPQEDGLKRGPSDVHPSEPRPTSGPQVDPPPATATPDKRRCCRYSVPELPVQVVQELHAVVGDVSLDLLLSSLSGLADLLQDELPPEPLACSVEVFNTSLVVREDVTGALPGTPEGVKRLLVPALLLQRDAAGTFVVLPGRAATTAASHGISDAPAGAPSAPADARGAPAEASDAPGLAKEVTRLREALELSNAQLRATVDENLSLREALRVLRLDCDALLRQQKTPLMSACGGGRDG</sequence>
<dbReference type="Proteomes" id="UP000694843">
    <property type="component" value="Unplaced"/>
</dbReference>